<evidence type="ECO:0000256" key="5">
    <source>
        <dbReference type="ARBA" id="ARBA00022692"/>
    </source>
</evidence>
<accession>A0ABD5S0D4</accession>
<evidence type="ECO:0000313" key="11">
    <source>
        <dbReference type="EMBL" id="MFC6725144.1"/>
    </source>
</evidence>
<evidence type="ECO:0000256" key="4">
    <source>
        <dbReference type="ARBA" id="ARBA00022475"/>
    </source>
</evidence>
<comment type="similarity">
    <text evidence="8">Belongs to the NhaC Na(+)/H(+) (TC 2.A.35) antiporter family.</text>
</comment>
<dbReference type="EMBL" id="JBHSWU010000402">
    <property type="protein sequence ID" value="MFC6725144.1"/>
    <property type="molecule type" value="Genomic_DNA"/>
</dbReference>
<dbReference type="InterPro" id="IPR018461">
    <property type="entry name" value="Na/H_Antiport_NhaC-like_C"/>
</dbReference>
<keyword evidence="3" id="KW-0050">Antiport</keyword>
<keyword evidence="5 9" id="KW-0812">Transmembrane</keyword>
<feature type="domain" description="Na+/H+ antiporter NhaC-like C-terminal" evidence="10">
    <location>
        <begin position="12"/>
        <end position="164"/>
    </location>
</feature>
<dbReference type="GO" id="GO:0005886">
    <property type="term" value="C:plasma membrane"/>
    <property type="evidence" value="ECO:0007669"/>
    <property type="project" value="UniProtKB-SubCell"/>
</dbReference>
<evidence type="ECO:0000256" key="2">
    <source>
        <dbReference type="ARBA" id="ARBA00022448"/>
    </source>
</evidence>
<dbReference type="GO" id="GO:0015297">
    <property type="term" value="F:antiporter activity"/>
    <property type="evidence" value="ECO:0007669"/>
    <property type="project" value="UniProtKB-KW"/>
</dbReference>
<sequence length="194" mass="20892">FVETVPRADVAVGGSIYSGASGFFPLIVLTLLLVAGVEVMRKGGGFDAVEDWLLRSVATSVRRTELTMVLGTALVNAMVTINTAAEIAIAPFVSTLGQRFNINGYRRANILDANTSALGYIFPWGGGLLAGYSAMLGLTDQYEWFTEAMLVNPASVAPFVFHGWFLVAVFVVAAWTGFGREYVPDRLSEEVSRV</sequence>
<evidence type="ECO:0000313" key="12">
    <source>
        <dbReference type="Proteomes" id="UP001596328"/>
    </source>
</evidence>
<dbReference type="Pfam" id="PF03553">
    <property type="entry name" value="Na_H_antiporter"/>
    <property type="match status" value="1"/>
</dbReference>
<keyword evidence="4" id="KW-1003">Cell membrane</keyword>
<dbReference type="InterPro" id="IPR052180">
    <property type="entry name" value="NhaC_Na-H+_Antiporter"/>
</dbReference>
<dbReference type="PANTHER" id="PTHR33451:SF3">
    <property type="entry name" value="MALATE-2H(+)_NA(+)-LACTATE ANTIPORTER"/>
    <property type="match status" value="1"/>
</dbReference>
<reference evidence="11 12" key="1">
    <citation type="journal article" date="2019" name="Int. J. Syst. Evol. Microbiol.">
        <title>The Global Catalogue of Microorganisms (GCM) 10K type strain sequencing project: providing services to taxonomists for standard genome sequencing and annotation.</title>
        <authorList>
            <consortium name="The Broad Institute Genomics Platform"/>
            <consortium name="The Broad Institute Genome Sequencing Center for Infectious Disease"/>
            <person name="Wu L."/>
            <person name="Ma J."/>
        </authorList>
    </citation>
    <scope>NUCLEOTIDE SEQUENCE [LARGE SCALE GENOMIC DNA]</scope>
    <source>
        <strain evidence="11 12">NBRC 111368</strain>
    </source>
</reference>
<evidence type="ECO:0000256" key="7">
    <source>
        <dbReference type="ARBA" id="ARBA00023136"/>
    </source>
</evidence>
<evidence type="ECO:0000259" key="10">
    <source>
        <dbReference type="Pfam" id="PF03553"/>
    </source>
</evidence>
<evidence type="ECO:0000256" key="8">
    <source>
        <dbReference type="ARBA" id="ARBA00038435"/>
    </source>
</evidence>
<organism evidence="11 12">
    <name type="scientific">Halobium palmae</name>
    <dbReference type="NCBI Taxonomy" id="1776492"/>
    <lineage>
        <taxon>Archaea</taxon>
        <taxon>Methanobacteriati</taxon>
        <taxon>Methanobacteriota</taxon>
        <taxon>Stenosarchaea group</taxon>
        <taxon>Halobacteria</taxon>
        <taxon>Halobacteriales</taxon>
        <taxon>Haloferacaceae</taxon>
        <taxon>Halobium</taxon>
    </lineage>
</organism>
<evidence type="ECO:0000256" key="1">
    <source>
        <dbReference type="ARBA" id="ARBA00004651"/>
    </source>
</evidence>
<dbReference type="Proteomes" id="UP001596328">
    <property type="component" value="Unassembled WGS sequence"/>
</dbReference>
<feature type="transmembrane region" description="Helical" evidence="9">
    <location>
        <begin position="117"/>
        <end position="139"/>
    </location>
</feature>
<dbReference type="AlphaFoldDB" id="A0ABD5S0D4"/>
<keyword evidence="2" id="KW-0813">Transport</keyword>
<feature type="transmembrane region" description="Helical" evidence="9">
    <location>
        <begin position="159"/>
        <end position="178"/>
    </location>
</feature>
<feature type="non-terminal residue" evidence="11">
    <location>
        <position position="1"/>
    </location>
</feature>
<name>A0ABD5S0D4_9EURY</name>
<proteinExistence type="inferred from homology"/>
<evidence type="ECO:0000256" key="9">
    <source>
        <dbReference type="SAM" id="Phobius"/>
    </source>
</evidence>
<evidence type="ECO:0000256" key="6">
    <source>
        <dbReference type="ARBA" id="ARBA00022989"/>
    </source>
</evidence>
<gene>
    <name evidence="11" type="ORF">ACFQE1_12330</name>
</gene>
<evidence type="ECO:0000256" key="3">
    <source>
        <dbReference type="ARBA" id="ARBA00022449"/>
    </source>
</evidence>
<keyword evidence="7 9" id="KW-0472">Membrane</keyword>
<dbReference type="PANTHER" id="PTHR33451">
    <property type="entry name" value="MALATE-2H(+)/NA(+)-LACTATE ANTIPORTER"/>
    <property type="match status" value="1"/>
</dbReference>
<feature type="transmembrane region" description="Helical" evidence="9">
    <location>
        <begin position="16"/>
        <end position="37"/>
    </location>
</feature>
<comment type="subcellular location">
    <subcellularLocation>
        <location evidence="1">Cell membrane</location>
        <topology evidence="1">Multi-pass membrane protein</topology>
    </subcellularLocation>
</comment>
<keyword evidence="6 9" id="KW-1133">Transmembrane helix</keyword>
<comment type="caution">
    <text evidence="11">The sequence shown here is derived from an EMBL/GenBank/DDBJ whole genome shotgun (WGS) entry which is preliminary data.</text>
</comment>
<keyword evidence="12" id="KW-1185">Reference proteome</keyword>
<protein>
    <submittedName>
        <fullName evidence="11">Na+/H+ antiporter NhaC family protein</fullName>
    </submittedName>
</protein>